<evidence type="ECO:0000313" key="2">
    <source>
        <dbReference type="Proteomes" id="UP000626109"/>
    </source>
</evidence>
<evidence type="ECO:0000313" key="1">
    <source>
        <dbReference type="EMBL" id="CAE8729410.1"/>
    </source>
</evidence>
<feature type="non-terminal residue" evidence="1">
    <location>
        <position position="111"/>
    </location>
</feature>
<accession>A0A813LI37</accession>
<proteinExistence type="predicted"/>
<dbReference type="EMBL" id="CAJNNW010035699">
    <property type="protein sequence ID" value="CAE8729410.1"/>
    <property type="molecule type" value="Genomic_DNA"/>
</dbReference>
<protein>
    <submittedName>
        <fullName evidence="1">Uncharacterized protein</fullName>
    </submittedName>
</protein>
<gene>
    <name evidence="1" type="ORF">PGLA2088_LOCUS45404</name>
</gene>
<comment type="caution">
    <text evidence="1">The sequence shown here is derived from an EMBL/GenBank/DDBJ whole genome shotgun (WGS) entry which is preliminary data.</text>
</comment>
<dbReference type="AlphaFoldDB" id="A0A813LI37"/>
<name>A0A813LI37_POLGL</name>
<reference evidence="1" key="1">
    <citation type="submission" date="2021-02" db="EMBL/GenBank/DDBJ databases">
        <authorList>
            <person name="Dougan E. K."/>
            <person name="Rhodes N."/>
            <person name="Thang M."/>
            <person name="Chan C."/>
        </authorList>
    </citation>
    <scope>NUCLEOTIDE SEQUENCE</scope>
</reference>
<dbReference type="Proteomes" id="UP000626109">
    <property type="component" value="Unassembled WGS sequence"/>
</dbReference>
<sequence length="111" mass="12058">MAADPDIQLQLLCARPLIMQANNVLSADESAALVYLSRLQHGDFSAGGVSSGEAKKQKCVYSLAGLYRPGADEDKAGNTEQTMEARGLRSLRKVCKLVEDVLQLPMHPEEQ</sequence>
<organism evidence="1 2">
    <name type="scientific">Polarella glacialis</name>
    <name type="common">Dinoflagellate</name>
    <dbReference type="NCBI Taxonomy" id="89957"/>
    <lineage>
        <taxon>Eukaryota</taxon>
        <taxon>Sar</taxon>
        <taxon>Alveolata</taxon>
        <taxon>Dinophyceae</taxon>
        <taxon>Suessiales</taxon>
        <taxon>Suessiaceae</taxon>
        <taxon>Polarella</taxon>
    </lineage>
</organism>